<dbReference type="RefSeq" id="WP_035016304.1">
    <property type="nucleotide sequence ID" value="NZ_ARZY01000048.1"/>
</dbReference>
<sequence length="288" mass="32304">MKHLRKLSTCLFLSSAMLCSSGALAEDISHSVRGGASIPADQNGGFLDLGLGLAYFKSPLWGYPEENISQDAGFATEFYLNINGRYQYKGFFIEAYAEGINGFNMGYNLISESNWSVDIIGAPVHFDMGDDDDNETWKNSSLQPREADFSLGLRANYSHPEYMIEVRALQDISDTHDGNTISTYVGKNWQKRNLNLHLLAGVAYHSRHAGEYYFNVKPEEASEQVPEYSGAKAGFVANAEFGLTYPIRENWVWRGLYRYTKFMSGITDSPLLIHDEAHIFSSSVSYVF</sequence>
<accession>W7QHG1</accession>
<evidence type="ECO:0000313" key="7">
    <source>
        <dbReference type="EMBL" id="EWH08392.1"/>
    </source>
</evidence>
<dbReference type="SUPFAM" id="SSF56925">
    <property type="entry name" value="OMPA-like"/>
    <property type="match status" value="1"/>
</dbReference>
<keyword evidence="3 6" id="KW-0732">Signal</keyword>
<dbReference type="InterPro" id="IPR010583">
    <property type="entry name" value="MipA"/>
</dbReference>
<dbReference type="OrthoDB" id="5903970at2"/>
<protein>
    <submittedName>
        <fullName evidence="7">MltA-interacting MipA family protein</fullName>
    </submittedName>
</protein>
<reference evidence="7 8" key="1">
    <citation type="journal article" date="2014" name="Genome Announc.">
        <title>Draft Genome Sequence of the Agar-Degrading Bacterium Catenovulum sp. Strain DS-2, Isolated from Intestines of Haliotis diversicolor.</title>
        <authorList>
            <person name="Shan D."/>
            <person name="Li X."/>
            <person name="Gu Z."/>
            <person name="Wei G."/>
            <person name="Gao Z."/>
            <person name="Shao Z."/>
        </authorList>
    </citation>
    <scope>NUCLEOTIDE SEQUENCE [LARGE SCALE GENOMIC DNA]</scope>
    <source>
        <strain evidence="7 8">DS-2</strain>
    </source>
</reference>
<keyword evidence="8" id="KW-1185">Reference proteome</keyword>
<evidence type="ECO:0000256" key="1">
    <source>
        <dbReference type="ARBA" id="ARBA00004442"/>
    </source>
</evidence>
<dbReference type="STRING" id="1328313.DS2_17662"/>
<evidence type="ECO:0000256" key="6">
    <source>
        <dbReference type="SAM" id="SignalP"/>
    </source>
</evidence>
<organism evidence="7 8">
    <name type="scientific">Catenovulum agarivorans DS-2</name>
    <dbReference type="NCBI Taxonomy" id="1328313"/>
    <lineage>
        <taxon>Bacteria</taxon>
        <taxon>Pseudomonadati</taxon>
        <taxon>Pseudomonadota</taxon>
        <taxon>Gammaproteobacteria</taxon>
        <taxon>Alteromonadales</taxon>
        <taxon>Alteromonadaceae</taxon>
        <taxon>Catenovulum</taxon>
    </lineage>
</organism>
<comment type="caution">
    <text evidence="7">The sequence shown here is derived from an EMBL/GenBank/DDBJ whole genome shotgun (WGS) entry which is preliminary data.</text>
</comment>
<proteinExistence type="inferred from homology"/>
<name>W7QHG1_9ALTE</name>
<dbReference type="PANTHER" id="PTHR38776">
    <property type="entry name" value="MLTA-INTERACTING PROTEIN-RELATED"/>
    <property type="match status" value="1"/>
</dbReference>
<dbReference type="PATRIC" id="fig|1328313.3.peg.3612"/>
<dbReference type="AlphaFoldDB" id="W7QHG1"/>
<dbReference type="Pfam" id="PF06629">
    <property type="entry name" value="MipA"/>
    <property type="match status" value="1"/>
</dbReference>
<evidence type="ECO:0000256" key="3">
    <source>
        <dbReference type="ARBA" id="ARBA00022729"/>
    </source>
</evidence>
<evidence type="ECO:0000256" key="4">
    <source>
        <dbReference type="ARBA" id="ARBA00023136"/>
    </source>
</evidence>
<evidence type="ECO:0000313" key="8">
    <source>
        <dbReference type="Proteomes" id="UP000019276"/>
    </source>
</evidence>
<feature type="chain" id="PRO_5004898244" evidence="6">
    <location>
        <begin position="26"/>
        <end position="288"/>
    </location>
</feature>
<dbReference type="eggNOG" id="COG3713">
    <property type="taxonomic scope" value="Bacteria"/>
</dbReference>
<dbReference type="Proteomes" id="UP000019276">
    <property type="component" value="Unassembled WGS sequence"/>
</dbReference>
<feature type="signal peptide" evidence="6">
    <location>
        <begin position="1"/>
        <end position="25"/>
    </location>
</feature>
<gene>
    <name evidence="7" type="ORF">DS2_17662</name>
</gene>
<evidence type="ECO:0000256" key="5">
    <source>
        <dbReference type="ARBA" id="ARBA00023237"/>
    </source>
</evidence>
<dbReference type="InterPro" id="IPR011250">
    <property type="entry name" value="OMP/PagP_B-barrel"/>
</dbReference>
<keyword evidence="5" id="KW-0998">Cell outer membrane</keyword>
<comment type="similarity">
    <text evidence="2">Belongs to the MipA/OmpV family.</text>
</comment>
<dbReference type="PANTHER" id="PTHR38776:SF1">
    <property type="entry name" value="MLTA-INTERACTING PROTEIN-RELATED"/>
    <property type="match status" value="1"/>
</dbReference>
<evidence type="ECO:0000256" key="2">
    <source>
        <dbReference type="ARBA" id="ARBA00005722"/>
    </source>
</evidence>
<dbReference type="EMBL" id="ARZY01000048">
    <property type="protein sequence ID" value="EWH08392.1"/>
    <property type="molecule type" value="Genomic_DNA"/>
</dbReference>
<dbReference type="GO" id="GO:0009279">
    <property type="term" value="C:cell outer membrane"/>
    <property type="evidence" value="ECO:0007669"/>
    <property type="project" value="UniProtKB-SubCell"/>
</dbReference>
<keyword evidence="4" id="KW-0472">Membrane</keyword>
<comment type="subcellular location">
    <subcellularLocation>
        <location evidence="1">Cell outer membrane</location>
    </subcellularLocation>
</comment>